<dbReference type="AlphaFoldDB" id="A0A158FF70"/>
<accession>A0A158FF70</accession>
<evidence type="ECO:0000256" key="1">
    <source>
        <dbReference type="SAM" id="MobiDB-lite"/>
    </source>
</evidence>
<dbReference type="EMBL" id="FCOK02000004">
    <property type="protein sequence ID" value="SAL18576.1"/>
    <property type="molecule type" value="Genomic_DNA"/>
</dbReference>
<gene>
    <name evidence="2" type="ORF">AWB69_01095</name>
</gene>
<protein>
    <submittedName>
        <fullName evidence="2">Uncharacterized protein</fullName>
    </submittedName>
</protein>
<dbReference type="OrthoDB" id="9108270at2"/>
<evidence type="ECO:0000313" key="2">
    <source>
        <dbReference type="EMBL" id="SAL18576.1"/>
    </source>
</evidence>
<dbReference type="RefSeq" id="WP_062082909.1">
    <property type="nucleotide sequence ID" value="NZ_FCOK02000004.1"/>
</dbReference>
<proteinExistence type="predicted"/>
<feature type="region of interest" description="Disordered" evidence="1">
    <location>
        <begin position="1"/>
        <end position="78"/>
    </location>
</feature>
<sequence length="78" mass="8466">MTGKQTDTTTETNYAGRSQEERLAQRKGKKQRAQEQPGGHLAQEGTEPDKHHSSGKLTEEGKKIWRTGSGIDGGGKTS</sequence>
<organism evidence="2 3">
    <name type="scientific">Caballeronia udeis</name>
    <dbReference type="NCBI Taxonomy" id="1232866"/>
    <lineage>
        <taxon>Bacteria</taxon>
        <taxon>Pseudomonadati</taxon>
        <taxon>Pseudomonadota</taxon>
        <taxon>Betaproteobacteria</taxon>
        <taxon>Burkholderiales</taxon>
        <taxon>Burkholderiaceae</taxon>
        <taxon>Caballeronia</taxon>
    </lineage>
</organism>
<evidence type="ECO:0000313" key="3">
    <source>
        <dbReference type="Proteomes" id="UP000054683"/>
    </source>
</evidence>
<dbReference type="Proteomes" id="UP000054683">
    <property type="component" value="Unassembled WGS sequence"/>
</dbReference>
<reference evidence="2 3" key="1">
    <citation type="submission" date="2016-01" db="EMBL/GenBank/DDBJ databases">
        <authorList>
            <person name="Oliw E.H."/>
        </authorList>
    </citation>
    <scope>NUCLEOTIDE SEQUENCE [LARGE SCALE GENOMIC DNA]</scope>
    <source>
        <strain evidence="2">LMG 27134</strain>
    </source>
</reference>
<feature type="compositionally biased region" description="Basic and acidic residues" evidence="1">
    <location>
        <begin position="47"/>
        <end position="63"/>
    </location>
</feature>
<feature type="compositionally biased region" description="Polar residues" evidence="1">
    <location>
        <begin position="1"/>
        <end position="16"/>
    </location>
</feature>
<name>A0A158FF70_9BURK</name>